<protein>
    <submittedName>
        <fullName evidence="1">Uncharacterized protein</fullName>
    </submittedName>
</protein>
<evidence type="ECO:0000313" key="1">
    <source>
        <dbReference type="EMBL" id="ESQ88097.1"/>
    </source>
</evidence>
<reference evidence="1 2" key="1">
    <citation type="journal article" date="2014" name="Nature">
        <title>Sequential evolution of bacterial morphology by co-option of a developmental regulator.</title>
        <authorList>
            <person name="Jiang C."/>
            <person name="Brown P.J."/>
            <person name="Ducret A."/>
            <person name="Brun Y.V."/>
        </authorList>
    </citation>
    <scope>NUCLEOTIDE SEQUENCE [LARGE SCALE GENOMIC DNA]</scope>
    <source>
        <strain evidence="1 2">DSM 16100</strain>
    </source>
</reference>
<dbReference type="AlphaFoldDB" id="V4P2B4"/>
<accession>V4P2B4</accession>
<gene>
    <name evidence="1" type="ORF">ABENE_16340</name>
</gene>
<keyword evidence="2" id="KW-1185">Reference proteome</keyword>
<comment type="caution">
    <text evidence="1">The sequence shown here is derived from an EMBL/GenBank/DDBJ whole genome shotgun (WGS) entry which is preliminary data.</text>
</comment>
<name>V4P2B4_9CAUL</name>
<organism evidence="1 2">
    <name type="scientific">Asticcacaulis benevestitus DSM 16100 = ATCC BAA-896</name>
    <dbReference type="NCBI Taxonomy" id="1121022"/>
    <lineage>
        <taxon>Bacteria</taxon>
        <taxon>Pseudomonadati</taxon>
        <taxon>Pseudomonadota</taxon>
        <taxon>Alphaproteobacteria</taxon>
        <taxon>Caulobacterales</taxon>
        <taxon>Caulobacteraceae</taxon>
        <taxon>Asticcacaulis</taxon>
    </lineage>
</organism>
<sequence length="39" mass="4742">MMTLKAEEIIKKERARLRFTLVIFLPSKLTGQRPRWRKV</sequence>
<dbReference type="EMBL" id="AWGB01000039">
    <property type="protein sequence ID" value="ESQ88097.1"/>
    <property type="molecule type" value="Genomic_DNA"/>
</dbReference>
<dbReference type="Proteomes" id="UP000017837">
    <property type="component" value="Unassembled WGS sequence"/>
</dbReference>
<proteinExistence type="predicted"/>
<evidence type="ECO:0000313" key="2">
    <source>
        <dbReference type="Proteomes" id="UP000017837"/>
    </source>
</evidence>